<name>A0A5B6TBZ0_9BACT</name>
<dbReference type="Proteomes" id="UP000324133">
    <property type="component" value="Unassembled WGS sequence"/>
</dbReference>
<dbReference type="RefSeq" id="WP_149092413.1">
    <property type="nucleotide sequence ID" value="NZ_VKKY01000003.1"/>
</dbReference>
<sequence length="151" mass="17498">MYTSLSEEKTSTRLEEIFTPTGKVFLQIDLQPNGPWIYNNWIGYPTHDNVAKGAFKYLDWLQAKGLSAVLNDNRNLVGRWDGSMDWLEQNWIPYAVKVGLKYWAHLDNLSTFSAQSADQLQARVKGKFEVKLFDDRTAAEAWLTQCLRKHR</sequence>
<keyword evidence="2" id="KW-1185">Reference proteome</keyword>
<reference evidence="1 2" key="1">
    <citation type="submission" date="2019-07" db="EMBL/GenBank/DDBJ databases">
        <title>Rufibacter sp. nov., isolated from lake sediment.</title>
        <authorList>
            <person name="Qu J.-H."/>
        </authorList>
    </citation>
    <scope>NUCLEOTIDE SEQUENCE [LARGE SCALE GENOMIC DNA]</scope>
    <source>
        <strain evidence="1 2">NBS58-1</strain>
    </source>
</reference>
<comment type="caution">
    <text evidence="1">The sequence shown here is derived from an EMBL/GenBank/DDBJ whole genome shotgun (WGS) entry which is preliminary data.</text>
</comment>
<gene>
    <name evidence="1" type="ORF">FOA19_18955</name>
</gene>
<accession>A0A5B6TBZ0</accession>
<evidence type="ECO:0000313" key="1">
    <source>
        <dbReference type="EMBL" id="KAA3436471.1"/>
    </source>
</evidence>
<dbReference type="EMBL" id="VKKY01000003">
    <property type="protein sequence ID" value="KAA3436471.1"/>
    <property type="molecule type" value="Genomic_DNA"/>
</dbReference>
<evidence type="ECO:0000313" key="2">
    <source>
        <dbReference type="Proteomes" id="UP000324133"/>
    </source>
</evidence>
<proteinExistence type="predicted"/>
<protein>
    <recommendedName>
        <fullName evidence="3">STAS/SEC14 domain-containing protein</fullName>
    </recommendedName>
</protein>
<evidence type="ECO:0008006" key="3">
    <source>
        <dbReference type="Google" id="ProtNLM"/>
    </source>
</evidence>
<dbReference type="AlphaFoldDB" id="A0A5B6TBZ0"/>
<organism evidence="1 2">
    <name type="scientific">Rufibacter hautae</name>
    <dbReference type="NCBI Taxonomy" id="2595005"/>
    <lineage>
        <taxon>Bacteria</taxon>
        <taxon>Pseudomonadati</taxon>
        <taxon>Bacteroidota</taxon>
        <taxon>Cytophagia</taxon>
        <taxon>Cytophagales</taxon>
        <taxon>Hymenobacteraceae</taxon>
        <taxon>Rufibacter</taxon>
    </lineage>
</organism>
<dbReference type="OrthoDB" id="882485at2"/>